<reference evidence="1" key="1">
    <citation type="submission" date="2021-05" db="EMBL/GenBank/DDBJ databases">
        <authorList>
            <person name="Pan Q."/>
            <person name="Jouanno E."/>
            <person name="Zahm M."/>
            <person name="Klopp C."/>
            <person name="Cabau C."/>
            <person name="Louis A."/>
            <person name="Berthelot C."/>
            <person name="Parey E."/>
            <person name="Roest Crollius H."/>
            <person name="Montfort J."/>
            <person name="Robinson-Rechavi M."/>
            <person name="Bouchez O."/>
            <person name="Lampietro C."/>
            <person name="Lopez Roques C."/>
            <person name="Donnadieu C."/>
            <person name="Postlethwait J."/>
            <person name="Bobe J."/>
            <person name="Dillon D."/>
            <person name="Chandos A."/>
            <person name="von Hippel F."/>
            <person name="Guiguen Y."/>
        </authorList>
    </citation>
    <scope>NUCLEOTIDE SEQUENCE</scope>
    <source>
        <strain evidence="1">YG-Jan2019</strain>
    </source>
</reference>
<name>A0ACC2FK64_DALPE</name>
<accession>A0ACC2FK64</accession>
<keyword evidence="2" id="KW-1185">Reference proteome</keyword>
<evidence type="ECO:0000313" key="2">
    <source>
        <dbReference type="Proteomes" id="UP001157502"/>
    </source>
</evidence>
<protein>
    <submittedName>
        <fullName evidence="1">Uncharacterized protein</fullName>
    </submittedName>
</protein>
<dbReference type="EMBL" id="CM055753">
    <property type="protein sequence ID" value="KAJ7991665.1"/>
    <property type="molecule type" value="Genomic_DNA"/>
</dbReference>
<comment type="caution">
    <text evidence="1">The sequence shown here is derived from an EMBL/GenBank/DDBJ whole genome shotgun (WGS) entry which is preliminary data.</text>
</comment>
<organism evidence="1 2">
    <name type="scientific">Dallia pectoralis</name>
    <name type="common">Alaska blackfish</name>
    <dbReference type="NCBI Taxonomy" id="75939"/>
    <lineage>
        <taxon>Eukaryota</taxon>
        <taxon>Metazoa</taxon>
        <taxon>Chordata</taxon>
        <taxon>Craniata</taxon>
        <taxon>Vertebrata</taxon>
        <taxon>Euteleostomi</taxon>
        <taxon>Actinopterygii</taxon>
        <taxon>Neopterygii</taxon>
        <taxon>Teleostei</taxon>
        <taxon>Protacanthopterygii</taxon>
        <taxon>Esociformes</taxon>
        <taxon>Umbridae</taxon>
        <taxon>Dallia</taxon>
    </lineage>
</organism>
<dbReference type="Proteomes" id="UP001157502">
    <property type="component" value="Chromosome 26"/>
</dbReference>
<gene>
    <name evidence="1" type="ORF">DPEC_G00286240</name>
</gene>
<sequence length="114" mass="12528">MCRLVRGCWTRVTHGLVPGDSRISNQFASSRFLMTSFPSLALRNAFPPPHPLLHTHDYRRSPGVSKPTSLDKLPLNPVGLKLSVGSTRHAHIAHWASTGLVTEARIVAPRRSTA</sequence>
<proteinExistence type="predicted"/>
<evidence type="ECO:0000313" key="1">
    <source>
        <dbReference type="EMBL" id="KAJ7991665.1"/>
    </source>
</evidence>